<dbReference type="InterPro" id="IPR056483">
    <property type="entry name" value="Hisat_C"/>
</dbReference>
<sequence length="854" mass="96062">MTDQSPNLSFRLASHDDYKAVMRMSKNIYGDTDYLPEFFHYFIDDPDTTIFLAVAGTQVVGLLVATITEEGKAFFSTSGRVDSAWRNKGVIGKLEQYQDAWIRQNRPTARHKRVTISAVNVFTKRQWKGVQGVFSMPYVEYKGEPNLWWRQDPAQLTQLDTTGLPDVVPLQTVDNDFCTAVQKWLPAGSCGGYDGKPVILVDWDPFTLCPTNLKRLQAQNTIYMLNHKGAASLSLSNTYPTAAVRMMSVTIYAMDDLTVQKHLLKHLEDTDVNSNSHWKAEKESLHRRKAIGRNYIVFLRDFIFADLAELLDLFLSNNLISAVSERAFHGLASLEFLELSGNRLLSVPMQAIKLIPSKQLSLVSLMVNNISQIPPDLKLPHPSASYLLQGNPLRCPDTQVSHDDEFNIDNMEKWPQTTPYSINTEHNRTFVEKIFLLERRYQNVGVVPTTLYVPEHTSFDLPPLGNPQLIDSFFWNTPTGRHLIKPATKPFAVEDFTAEDSGMYTGEVSGVGWESGRKFYSDLLLCLLHKPKETQEQNTTMSLSDDFLPQSRNKTDNSTCLSSTNRSCCSNWLVFKPSFHKKFCVDRNTNSQEKHVVLVMVLNLFGLVSLMVISLSALSYWRNRRARQDHISTTITTLNFGVQAMAVCIPHHSLLMVTDQSREGESNQNAFPLKRLRPTQAHWSTMTMGATQYSFHCVAEARQADTDGTTEAQVHHYDNDDASDADEEAQYHQYASAAPPPLPVYEDTASKELVEEESEQLAVDVGNAETGEEEMPYGVAAANSLYQRDTAPIRSGLTSVHECHASANYCAIEGNRIEESFPAVVEACELYHHDTTENRRACTGEHACSASANY</sequence>
<proteinExistence type="predicted"/>
<dbReference type="eggNOG" id="ENOG502SJSW">
    <property type="taxonomic scope" value="Eukaryota"/>
</dbReference>
<dbReference type="PANTHER" id="PTHR47403:SF6">
    <property type="entry name" value="N-ACETYLTRANSFERASE DOMAIN-CONTAINING PROTEIN"/>
    <property type="match status" value="1"/>
</dbReference>
<evidence type="ECO:0000259" key="4">
    <source>
        <dbReference type="PROSITE" id="PS51186"/>
    </source>
</evidence>
<dbReference type="SMART" id="SM00369">
    <property type="entry name" value="LRR_TYP"/>
    <property type="match status" value="2"/>
</dbReference>
<keyword evidence="2" id="KW-0677">Repeat</keyword>
<keyword evidence="3" id="KW-1133">Transmembrane helix</keyword>
<dbReference type="InterPro" id="IPR001611">
    <property type="entry name" value="Leu-rich_rpt"/>
</dbReference>
<dbReference type="InterPro" id="IPR032675">
    <property type="entry name" value="LRR_dom_sf"/>
</dbReference>
<reference evidence="5" key="1">
    <citation type="journal article" date="2008" name="Nature">
        <title>The amphioxus genome and the evolution of the chordate karyotype.</title>
        <authorList>
            <consortium name="US DOE Joint Genome Institute (JGI-PGF)"/>
            <person name="Putnam N.H."/>
            <person name="Butts T."/>
            <person name="Ferrier D.E.K."/>
            <person name="Furlong R.F."/>
            <person name="Hellsten U."/>
            <person name="Kawashima T."/>
            <person name="Robinson-Rechavi M."/>
            <person name="Shoguchi E."/>
            <person name="Terry A."/>
            <person name="Yu J.-K."/>
            <person name="Benito-Gutierrez E.L."/>
            <person name="Dubchak I."/>
            <person name="Garcia-Fernandez J."/>
            <person name="Gibson-Brown J.J."/>
            <person name="Grigoriev I.V."/>
            <person name="Horton A.C."/>
            <person name="de Jong P.J."/>
            <person name="Jurka J."/>
            <person name="Kapitonov V.V."/>
            <person name="Kohara Y."/>
            <person name="Kuroki Y."/>
            <person name="Lindquist E."/>
            <person name="Lucas S."/>
            <person name="Osoegawa K."/>
            <person name="Pennacchio L.A."/>
            <person name="Salamov A.A."/>
            <person name="Satou Y."/>
            <person name="Sauka-Spengler T."/>
            <person name="Schmutz J."/>
            <person name="Shin-I T."/>
            <person name="Toyoda A."/>
            <person name="Bronner-Fraser M."/>
            <person name="Fujiyama A."/>
            <person name="Holland L.Z."/>
            <person name="Holland P.W.H."/>
            <person name="Satoh N."/>
            <person name="Rokhsar D.S."/>
        </authorList>
    </citation>
    <scope>NUCLEOTIDE SEQUENCE [LARGE SCALE GENOMIC DNA]</scope>
    <source>
        <strain evidence="5">S238N-H82</strain>
        <tissue evidence="5">Testes</tissue>
    </source>
</reference>
<feature type="transmembrane region" description="Helical" evidence="3">
    <location>
        <begin position="596"/>
        <end position="621"/>
    </location>
</feature>
<keyword evidence="3" id="KW-0812">Transmembrane</keyword>
<dbReference type="InterPro" id="IPR003591">
    <property type="entry name" value="Leu-rich_rpt_typical-subtyp"/>
</dbReference>
<dbReference type="PROSITE" id="PS51186">
    <property type="entry name" value="GNAT"/>
    <property type="match status" value="1"/>
</dbReference>
<evidence type="ECO:0000256" key="2">
    <source>
        <dbReference type="ARBA" id="ARBA00022737"/>
    </source>
</evidence>
<keyword evidence="3" id="KW-0472">Membrane</keyword>
<dbReference type="EMBL" id="GG666840">
    <property type="protein sequence ID" value="EEN41534.1"/>
    <property type="molecule type" value="Genomic_DNA"/>
</dbReference>
<dbReference type="GO" id="GO:0016747">
    <property type="term" value="F:acyltransferase activity, transferring groups other than amino-acyl groups"/>
    <property type="evidence" value="ECO:0007669"/>
    <property type="project" value="InterPro"/>
</dbReference>
<dbReference type="SUPFAM" id="SSF52058">
    <property type="entry name" value="L domain-like"/>
    <property type="match status" value="1"/>
</dbReference>
<dbReference type="PANTHER" id="PTHR47403">
    <property type="entry name" value="LOC100145250 PROTEIN"/>
    <property type="match status" value="1"/>
</dbReference>
<dbReference type="SUPFAM" id="SSF55729">
    <property type="entry name" value="Acyl-CoA N-acyltransferases (Nat)"/>
    <property type="match status" value="1"/>
</dbReference>
<dbReference type="Gene3D" id="3.80.10.10">
    <property type="entry name" value="Ribonuclease Inhibitor"/>
    <property type="match status" value="1"/>
</dbReference>
<organism>
    <name type="scientific">Branchiostoma floridae</name>
    <name type="common">Florida lancelet</name>
    <name type="synonym">Amphioxus</name>
    <dbReference type="NCBI Taxonomy" id="7739"/>
    <lineage>
        <taxon>Eukaryota</taxon>
        <taxon>Metazoa</taxon>
        <taxon>Chordata</taxon>
        <taxon>Cephalochordata</taxon>
        <taxon>Leptocardii</taxon>
        <taxon>Amphioxiformes</taxon>
        <taxon>Branchiostomatidae</taxon>
        <taxon>Branchiostoma</taxon>
    </lineage>
</organism>
<evidence type="ECO:0000256" key="3">
    <source>
        <dbReference type="SAM" id="Phobius"/>
    </source>
</evidence>
<name>C4A0Z3_BRAFL</name>
<dbReference type="InParanoid" id="C4A0Z3"/>
<dbReference type="InterPro" id="IPR000182">
    <property type="entry name" value="GNAT_dom"/>
</dbReference>
<accession>C4A0Z3</accession>
<gene>
    <name evidence="5" type="ORF">BRAFLDRAFT_89253</name>
</gene>
<dbReference type="InterPro" id="IPR016181">
    <property type="entry name" value="Acyl_CoA_acyltransferase"/>
</dbReference>
<keyword evidence="1" id="KW-0433">Leucine-rich repeat</keyword>
<evidence type="ECO:0000256" key="1">
    <source>
        <dbReference type="ARBA" id="ARBA00022614"/>
    </source>
</evidence>
<dbReference type="Pfam" id="PF24066">
    <property type="entry name" value="Hisat_C"/>
    <property type="match status" value="1"/>
</dbReference>
<protein>
    <recommendedName>
        <fullName evidence="4">N-acetyltransferase domain-containing protein</fullName>
    </recommendedName>
</protein>
<feature type="domain" description="N-acetyltransferase" evidence="4">
    <location>
        <begin position="8"/>
        <end position="154"/>
    </location>
</feature>
<dbReference type="Gene3D" id="3.40.630.30">
    <property type="match status" value="1"/>
</dbReference>
<dbReference type="Pfam" id="PF13855">
    <property type="entry name" value="LRR_8"/>
    <property type="match status" value="1"/>
</dbReference>
<evidence type="ECO:0000313" key="5">
    <source>
        <dbReference type="EMBL" id="EEN41534.1"/>
    </source>
</evidence>
<dbReference type="AlphaFoldDB" id="C4A0Z3"/>